<feature type="compositionally biased region" description="Basic and acidic residues" evidence="1">
    <location>
        <begin position="1"/>
        <end position="11"/>
    </location>
</feature>
<protein>
    <submittedName>
        <fullName evidence="2">Uncharacterized protein</fullName>
    </submittedName>
</protein>
<dbReference type="EMBL" id="QXCT01000001">
    <property type="protein sequence ID" value="MDW9252807.1"/>
    <property type="molecule type" value="Genomic_DNA"/>
</dbReference>
<dbReference type="Proteomes" id="UP001272137">
    <property type="component" value="Unassembled WGS sequence"/>
</dbReference>
<evidence type="ECO:0000313" key="3">
    <source>
        <dbReference type="Proteomes" id="UP001272137"/>
    </source>
</evidence>
<name>A0AAW9CRK6_BURTH</name>
<comment type="caution">
    <text evidence="2">The sequence shown here is derived from an EMBL/GenBank/DDBJ whole genome shotgun (WGS) entry which is preliminary data.</text>
</comment>
<sequence length="52" mass="5768">MSRTRGTRDGDMNSIRGGRRDAVASRVAARPAEAEPAHDAQKRRDASTFRQK</sequence>
<proteinExistence type="predicted"/>
<reference evidence="2" key="1">
    <citation type="submission" date="2018-08" db="EMBL/GenBank/DDBJ databases">
        <title>Identification of Burkholderia cepacia strains that express a Burkholderia pseudomallei-like capsular polysaccharide.</title>
        <authorList>
            <person name="Burtnick M.N."/>
            <person name="Vongsouvath M."/>
            <person name="Newton P."/>
            <person name="Wuthiekanun V."/>
            <person name="Limmathurotsakul D."/>
            <person name="Brett P.J."/>
            <person name="Chantratita N."/>
            <person name="Dance D.A."/>
        </authorList>
    </citation>
    <scope>NUCLEOTIDE SEQUENCE</scope>
    <source>
        <strain evidence="2">SBXCC001</strain>
    </source>
</reference>
<gene>
    <name evidence="2" type="ORF">C7S16_6415</name>
</gene>
<feature type="region of interest" description="Disordered" evidence="1">
    <location>
        <begin position="1"/>
        <end position="52"/>
    </location>
</feature>
<accession>A0AAW9CRK6</accession>
<evidence type="ECO:0000313" key="2">
    <source>
        <dbReference type="EMBL" id="MDW9252807.1"/>
    </source>
</evidence>
<feature type="compositionally biased region" description="Basic and acidic residues" evidence="1">
    <location>
        <begin position="32"/>
        <end position="52"/>
    </location>
</feature>
<organism evidence="2 3">
    <name type="scientific">Burkholderia thailandensis</name>
    <dbReference type="NCBI Taxonomy" id="57975"/>
    <lineage>
        <taxon>Bacteria</taxon>
        <taxon>Pseudomonadati</taxon>
        <taxon>Pseudomonadota</taxon>
        <taxon>Betaproteobacteria</taxon>
        <taxon>Burkholderiales</taxon>
        <taxon>Burkholderiaceae</taxon>
        <taxon>Burkholderia</taxon>
        <taxon>pseudomallei group</taxon>
    </lineage>
</organism>
<evidence type="ECO:0000256" key="1">
    <source>
        <dbReference type="SAM" id="MobiDB-lite"/>
    </source>
</evidence>
<dbReference type="AlphaFoldDB" id="A0AAW9CRK6"/>